<sequence length="74" mass="7934">MKKIISMLALVSVFTLGFAQEKEGCCAGKDQKHCSTAGKKTNAEYHKGCEKKASAAQNNAKAKSTKEKKAKKTA</sequence>
<organism evidence="3 4">
    <name type="scientific">Chryseobacterium salviniae</name>
    <dbReference type="NCBI Taxonomy" id="3101750"/>
    <lineage>
        <taxon>Bacteria</taxon>
        <taxon>Pseudomonadati</taxon>
        <taxon>Bacteroidota</taxon>
        <taxon>Flavobacteriia</taxon>
        <taxon>Flavobacteriales</taxon>
        <taxon>Weeksellaceae</taxon>
        <taxon>Chryseobacterium group</taxon>
        <taxon>Chryseobacterium</taxon>
    </lineage>
</organism>
<reference evidence="3 4" key="1">
    <citation type="submission" date="2024-01" db="EMBL/GenBank/DDBJ databases">
        <title>Chryseobacterium sp. T9W2-O.</title>
        <authorList>
            <person name="Maltman C."/>
        </authorList>
    </citation>
    <scope>NUCLEOTIDE SEQUENCE [LARGE SCALE GENOMIC DNA]</scope>
    <source>
        <strain evidence="3 4">T9W2-O</strain>
    </source>
</reference>
<keyword evidence="4" id="KW-1185">Reference proteome</keyword>
<keyword evidence="2" id="KW-0732">Signal</keyword>
<evidence type="ECO:0000313" key="3">
    <source>
        <dbReference type="EMBL" id="MEC3876970.1"/>
    </source>
</evidence>
<accession>A0ABU6HXY1</accession>
<name>A0ABU6HXY1_9FLAO</name>
<evidence type="ECO:0000256" key="2">
    <source>
        <dbReference type="SAM" id="SignalP"/>
    </source>
</evidence>
<feature type="signal peptide" evidence="2">
    <location>
        <begin position="1"/>
        <end position="19"/>
    </location>
</feature>
<protein>
    <recommendedName>
        <fullName evidence="5">Kazal-like domain-containing protein</fullName>
    </recommendedName>
</protein>
<feature type="region of interest" description="Disordered" evidence="1">
    <location>
        <begin position="52"/>
        <end position="74"/>
    </location>
</feature>
<dbReference type="EMBL" id="JAYLAA010000047">
    <property type="protein sequence ID" value="MEC3876970.1"/>
    <property type="molecule type" value="Genomic_DNA"/>
</dbReference>
<dbReference type="Proteomes" id="UP001348397">
    <property type="component" value="Unassembled WGS sequence"/>
</dbReference>
<evidence type="ECO:0000313" key="4">
    <source>
        <dbReference type="Proteomes" id="UP001348397"/>
    </source>
</evidence>
<proteinExistence type="predicted"/>
<evidence type="ECO:0000256" key="1">
    <source>
        <dbReference type="SAM" id="MobiDB-lite"/>
    </source>
</evidence>
<gene>
    <name evidence="3" type="ORF">SOP96_14725</name>
</gene>
<evidence type="ECO:0008006" key="5">
    <source>
        <dbReference type="Google" id="ProtNLM"/>
    </source>
</evidence>
<dbReference type="RefSeq" id="WP_326321687.1">
    <property type="nucleotide sequence ID" value="NZ_JAYLAA010000047.1"/>
</dbReference>
<comment type="caution">
    <text evidence="3">The sequence shown here is derived from an EMBL/GenBank/DDBJ whole genome shotgun (WGS) entry which is preliminary data.</text>
</comment>
<feature type="chain" id="PRO_5045962173" description="Kazal-like domain-containing protein" evidence="2">
    <location>
        <begin position="20"/>
        <end position="74"/>
    </location>
</feature>